<organism evidence="2 3">
    <name type="scientific">Flavobacterium branchiophilum</name>
    <dbReference type="NCBI Taxonomy" id="55197"/>
    <lineage>
        <taxon>Bacteria</taxon>
        <taxon>Pseudomonadati</taxon>
        <taxon>Bacteroidota</taxon>
        <taxon>Flavobacteriia</taxon>
        <taxon>Flavobacteriales</taxon>
        <taxon>Flavobacteriaceae</taxon>
        <taxon>Flavobacterium</taxon>
    </lineage>
</organism>
<accession>A0A543G8N4</accession>
<dbReference type="RefSeq" id="WP_089079876.1">
    <property type="nucleotide sequence ID" value="NZ_VFPJ01000001.1"/>
</dbReference>
<evidence type="ECO:0000313" key="2">
    <source>
        <dbReference type="EMBL" id="TQM42432.1"/>
    </source>
</evidence>
<dbReference type="AlphaFoldDB" id="A0A543G8N4"/>
<comment type="caution">
    <text evidence="2">The sequence shown here is derived from an EMBL/GenBank/DDBJ whole genome shotgun (WGS) entry which is preliminary data.</text>
</comment>
<sequence>MDRKEFILILSKKYILLIILISILKYFGFLFYNEENKLEVIKGTFIYSGFAFAFILIFESIRLLFDRYKLLNYIYAT</sequence>
<feature type="transmembrane region" description="Helical" evidence="1">
    <location>
        <begin position="44"/>
        <end position="65"/>
    </location>
</feature>
<keyword evidence="1" id="KW-1133">Transmembrane helix</keyword>
<evidence type="ECO:0000313" key="3">
    <source>
        <dbReference type="Proteomes" id="UP000320773"/>
    </source>
</evidence>
<dbReference type="EMBL" id="VFPJ01000001">
    <property type="protein sequence ID" value="TQM42432.1"/>
    <property type="molecule type" value="Genomic_DNA"/>
</dbReference>
<evidence type="ECO:0000256" key="1">
    <source>
        <dbReference type="SAM" id="Phobius"/>
    </source>
</evidence>
<protein>
    <submittedName>
        <fullName evidence="2">Uncharacterized protein</fullName>
    </submittedName>
</protein>
<keyword evidence="1" id="KW-0812">Transmembrane</keyword>
<keyword evidence="1" id="KW-0472">Membrane</keyword>
<name>A0A543G8N4_9FLAO</name>
<gene>
    <name evidence="2" type="ORF">BC670_3493</name>
</gene>
<reference evidence="2 3" key="1">
    <citation type="submission" date="2019-06" db="EMBL/GenBank/DDBJ databases">
        <title>Genomic Encyclopedia of Archaeal and Bacterial Type Strains, Phase II (KMG-II): from individual species to whole genera.</title>
        <authorList>
            <person name="Goeker M."/>
        </authorList>
    </citation>
    <scope>NUCLEOTIDE SEQUENCE [LARGE SCALE GENOMIC DNA]</scope>
    <source>
        <strain evidence="2 3">DSM 24789</strain>
    </source>
</reference>
<dbReference type="Proteomes" id="UP000320773">
    <property type="component" value="Unassembled WGS sequence"/>
</dbReference>
<proteinExistence type="predicted"/>
<feature type="transmembrane region" description="Helical" evidence="1">
    <location>
        <begin position="14"/>
        <end position="32"/>
    </location>
</feature>